<name>A0A3L6TNE3_PANMI</name>
<keyword evidence="3" id="KW-0808">Transferase</keyword>
<dbReference type="EC" id="2.7.11.1" evidence="1"/>
<organism evidence="9 10">
    <name type="scientific">Panicum miliaceum</name>
    <name type="common">Proso millet</name>
    <name type="synonym">Broomcorn millet</name>
    <dbReference type="NCBI Taxonomy" id="4540"/>
    <lineage>
        <taxon>Eukaryota</taxon>
        <taxon>Viridiplantae</taxon>
        <taxon>Streptophyta</taxon>
        <taxon>Embryophyta</taxon>
        <taxon>Tracheophyta</taxon>
        <taxon>Spermatophyta</taxon>
        <taxon>Magnoliopsida</taxon>
        <taxon>Liliopsida</taxon>
        <taxon>Poales</taxon>
        <taxon>Poaceae</taxon>
        <taxon>PACMAD clade</taxon>
        <taxon>Panicoideae</taxon>
        <taxon>Panicodae</taxon>
        <taxon>Paniceae</taxon>
        <taxon>Panicinae</taxon>
        <taxon>Panicum</taxon>
        <taxon>Panicum sect. Panicum</taxon>
    </lineage>
</organism>
<feature type="region of interest" description="Disordered" evidence="7">
    <location>
        <begin position="446"/>
        <end position="469"/>
    </location>
</feature>
<dbReference type="GO" id="GO:0044773">
    <property type="term" value="P:mitotic DNA damage checkpoint signaling"/>
    <property type="evidence" value="ECO:0007669"/>
    <property type="project" value="TreeGrafter"/>
</dbReference>
<evidence type="ECO:0000256" key="2">
    <source>
        <dbReference type="ARBA" id="ARBA00022527"/>
    </source>
</evidence>
<dbReference type="AlphaFoldDB" id="A0A3L6TNE3"/>
<keyword evidence="6" id="KW-0067">ATP-binding</keyword>
<accession>A0A3L6TNE3</accession>
<dbReference type="EMBL" id="PQIB02000001">
    <property type="protein sequence ID" value="RLN40995.1"/>
    <property type="molecule type" value="Genomic_DNA"/>
</dbReference>
<evidence type="ECO:0000256" key="7">
    <source>
        <dbReference type="SAM" id="MobiDB-lite"/>
    </source>
</evidence>
<evidence type="ECO:0000256" key="5">
    <source>
        <dbReference type="ARBA" id="ARBA00022777"/>
    </source>
</evidence>
<dbReference type="Gene3D" id="3.30.200.20">
    <property type="entry name" value="Phosphorylase Kinase, domain 1"/>
    <property type="match status" value="1"/>
</dbReference>
<dbReference type="PANTHER" id="PTHR44167:SF23">
    <property type="entry name" value="CDC7 KINASE, ISOFORM A-RELATED"/>
    <property type="match status" value="1"/>
</dbReference>
<dbReference type="STRING" id="4540.A0A3L6TNE3"/>
<dbReference type="PANTHER" id="PTHR44167">
    <property type="entry name" value="OVARIAN-SPECIFIC SERINE/THREONINE-PROTEIN KINASE LOK-RELATED"/>
    <property type="match status" value="1"/>
</dbReference>
<keyword evidence="5" id="KW-0418">Kinase</keyword>
<dbReference type="Pfam" id="PF00069">
    <property type="entry name" value="Pkinase"/>
    <property type="match status" value="2"/>
</dbReference>
<proteinExistence type="predicted"/>
<dbReference type="Proteomes" id="UP000275267">
    <property type="component" value="Unassembled WGS sequence"/>
</dbReference>
<dbReference type="GO" id="GO:0005634">
    <property type="term" value="C:nucleus"/>
    <property type="evidence" value="ECO:0007669"/>
    <property type="project" value="TreeGrafter"/>
</dbReference>
<dbReference type="PROSITE" id="PS00108">
    <property type="entry name" value="PROTEIN_KINASE_ST"/>
    <property type="match status" value="1"/>
</dbReference>
<feature type="domain" description="Protein kinase" evidence="8">
    <location>
        <begin position="439"/>
        <end position="846"/>
    </location>
</feature>
<feature type="region of interest" description="Disordered" evidence="7">
    <location>
        <begin position="863"/>
        <end position="883"/>
    </location>
</feature>
<feature type="region of interest" description="Disordered" evidence="7">
    <location>
        <begin position="649"/>
        <end position="697"/>
    </location>
</feature>
<reference evidence="10" key="1">
    <citation type="journal article" date="2019" name="Nat. Commun.">
        <title>The genome of broomcorn millet.</title>
        <authorList>
            <person name="Zou C."/>
            <person name="Miki D."/>
            <person name="Li D."/>
            <person name="Tang Q."/>
            <person name="Xiao L."/>
            <person name="Rajput S."/>
            <person name="Deng P."/>
            <person name="Jia W."/>
            <person name="Huang R."/>
            <person name="Zhang M."/>
            <person name="Sun Y."/>
            <person name="Hu J."/>
            <person name="Fu X."/>
            <person name="Schnable P.S."/>
            <person name="Li F."/>
            <person name="Zhang H."/>
            <person name="Feng B."/>
            <person name="Zhu X."/>
            <person name="Liu R."/>
            <person name="Schnable J.C."/>
            <person name="Zhu J.-K."/>
            <person name="Zhang H."/>
        </authorList>
    </citation>
    <scope>NUCLEOTIDE SEQUENCE [LARGE SCALE GENOMIC DNA]</scope>
</reference>
<keyword evidence="4" id="KW-0547">Nucleotide-binding</keyword>
<dbReference type="FunFam" id="1.10.510.10:FF:001209">
    <property type="entry name" value="Kinase like protein"/>
    <property type="match status" value="1"/>
</dbReference>
<protein>
    <recommendedName>
        <fullName evidence="1">non-specific serine/threonine protein kinase</fullName>
        <ecNumber evidence="1">2.7.11.1</ecNumber>
    </recommendedName>
</protein>
<dbReference type="GO" id="GO:0004674">
    <property type="term" value="F:protein serine/threonine kinase activity"/>
    <property type="evidence" value="ECO:0007669"/>
    <property type="project" value="UniProtKB-KW"/>
</dbReference>
<keyword evidence="2" id="KW-0723">Serine/threonine-protein kinase</keyword>
<dbReference type="OrthoDB" id="10020333at2759"/>
<dbReference type="GO" id="GO:0005524">
    <property type="term" value="F:ATP binding"/>
    <property type="evidence" value="ECO:0007669"/>
    <property type="project" value="UniProtKB-KW"/>
</dbReference>
<evidence type="ECO:0000259" key="8">
    <source>
        <dbReference type="PROSITE" id="PS50011"/>
    </source>
</evidence>
<dbReference type="SUPFAM" id="SSF56112">
    <property type="entry name" value="Protein kinase-like (PK-like)"/>
    <property type="match status" value="1"/>
</dbReference>
<sequence length="883" mass="97814">MASYSAAAAHPVEMELAWHLLTVLVRIGRAATASDLAAAAAAVSLYVSPDSVERTCRIPASPLRISGGGVVTISETAVLTFLRFLRWGVPASRVRLRPPEVRRWRGEVYERKRKVSASCLSGKRRRLLAPDADLMEHSEHQLNQLVSQICAPAATGEVHLEVTQELRDKLPTLSTFIGEPSLKFSTGVTLVPNGARITMLCLQPKLHQSLSGDDGTVLRNMALALAPTNFSDCSVTLAPLNAEKSKNLDAEVDGKSRRIGESEQASFLNCRVEDSDDQQKETISPTIIHAVVSGESKIEADEDLNLVGKNPSSPINYNTKRADDIEAFDMIPNQTDALQYNWPNAGHHESVPTCGQEKNPVGGSACVEVCKDKTAQILLHPPTDTRARCIAPQVNRNSEPEALPQQTKRYDCMDMMNLNIIAEIRESKCLNHGKLPWNEAEANISKNGQDRMVAKQNTKSKKNELPKEDKDRFAAKAQKGHVVPKNPPSFKGFVIEEEEGSGPHPNAHPHHVNNELKMLERFGGQNCVIKYECSLKSGDLECFVLEHVEHDRPEILKKDIALLELQWYGYCLFRALASLHRQGVVHRDVKPGNFLFCRKLEKGYLIDFNLANDIHQKFLKNCKSETIPCGKDTASQTLSKSAPVVHAKEAAADSKQPLPLKRKRSSRSPVESVPKIDIKSKHGSQAADVSGVTSVKDRTSTKTSLDRSFHQGCKVDVWSAGVTLLYFIIGRTPFGGDPEHSSLKNVAKMLHLFDKRNIKEIAKLKGSEELWEVAKLHNCESSYPSDLFDVKSLQSVDLREWCAANTRRPEFLKSIPESFFDLVDKCLAVNPRCRLSSEDALKHEFFAPCRDSFRKLKMLKRSAGSDAASSSSHQNTALTAKQS</sequence>
<evidence type="ECO:0000256" key="6">
    <source>
        <dbReference type="ARBA" id="ARBA00022840"/>
    </source>
</evidence>
<evidence type="ECO:0000256" key="1">
    <source>
        <dbReference type="ARBA" id="ARBA00012513"/>
    </source>
</evidence>
<evidence type="ECO:0000256" key="4">
    <source>
        <dbReference type="ARBA" id="ARBA00022741"/>
    </source>
</evidence>
<dbReference type="InterPro" id="IPR011009">
    <property type="entry name" value="Kinase-like_dom_sf"/>
</dbReference>
<dbReference type="SMART" id="SM00220">
    <property type="entry name" value="S_TKc"/>
    <property type="match status" value="1"/>
</dbReference>
<dbReference type="InterPro" id="IPR008271">
    <property type="entry name" value="Ser/Thr_kinase_AS"/>
</dbReference>
<feature type="compositionally biased region" description="Low complexity" evidence="7">
    <location>
        <begin position="863"/>
        <end position="872"/>
    </location>
</feature>
<evidence type="ECO:0000256" key="3">
    <source>
        <dbReference type="ARBA" id="ARBA00022679"/>
    </source>
</evidence>
<comment type="caution">
    <text evidence="9">The sequence shown here is derived from an EMBL/GenBank/DDBJ whole genome shotgun (WGS) entry which is preliminary data.</text>
</comment>
<dbReference type="InterPro" id="IPR000719">
    <property type="entry name" value="Prot_kinase_dom"/>
</dbReference>
<feature type="compositionally biased region" description="Polar residues" evidence="7">
    <location>
        <begin position="873"/>
        <end position="883"/>
    </location>
</feature>
<gene>
    <name evidence="9" type="ORF">C2845_PM01G21710</name>
</gene>
<keyword evidence="10" id="KW-1185">Reference proteome</keyword>
<dbReference type="PROSITE" id="PS50011">
    <property type="entry name" value="PROTEIN_KINASE_DOM"/>
    <property type="match status" value="1"/>
</dbReference>
<evidence type="ECO:0000313" key="9">
    <source>
        <dbReference type="EMBL" id="RLN40995.1"/>
    </source>
</evidence>
<dbReference type="Gene3D" id="1.10.510.10">
    <property type="entry name" value="Transferase(Phosphotransferase) domain 1"/>
    <property type="match status" value="2"/>
</dbReference>
<evidence type="ECO:0000313" key="10">
    <source>
        <dbReference type="Proteomes" id="UP000275267"/>
    </source>
</evidence>